<organism evidence="1 2">
    <name type="scientific">Cordylochernes scorpioides</name>
    <dbReference type="NCBI Taxonomy" id="51811"/>
    <lineage>
        <taxon>Eukaryota</taxon>
        <taxon>Metazoa</taxon>
        <taxon>Ecdysozoa</taxon>
        <taxon>Arthropoda</taxon>
        <taxon>Chelicerata</taxon>
        <taxon>Arachnida</taxon>
        <taxon>Pseudoscorpiones</taxon>
        <taxon>Cheliferoidea</taxon>
        <taxon>Chernetidae</taxon>
        <taxon>Cordylochernes</taxon>
    </lineage>
</organism>
<accession>A0ABY6LII1</accession>
<reference evidence="1 2" key="1">
    <citation type="submission" date="2022-01" db="EMBL/GenBank/DDBJ databases">
        <title>A chromosomal length assembly of Cordylochernes scorpioides.</title>
        <authorList>
            <person name="Zeh D."/>
            <person name="Zeh J."/>
        </authorList>
    </citation>
    <scope>NUCLEOTIDE SEQUENCE [LARGE SCALE GENOMIC DNA]</scope>
    <source>
        <strain evidence="1">IN4F17</strain>
        <tissue evidence="1">Whole Body</tissue>
    </source>
</reference>
<keyword evidence="2" id="KW-1185">Reference proteome</keyword>
<evidence type="ECO:0000313" key="1">
    <source>
        <dbReference type="EMBL" id="UYV79275.1"/>
    </source>
</evidence>
<gene>
    <name evidence="1" type="ORF">LAZ67_17001887</name>
</gene>
<protein>
    <recommendedName>
        <fullName evidence="3">GIY-YIG domain-containing protein</fullName>
    </recommendedName>
</protein>
<dbReference type="EMBL" id="CP092879">
    <property type="protein sequence ID" value="UYV79275.1"/>
    <property type="molecule type" value="Genomic_DNA"/>
</dbReference>
<dbReference type="InterPro" id="IPR035901">
    <property type="entry name" value="GIY-YIG_endonuc_sf"/>
</dbReference>
<proteinExistence type="predicted"/>
<name>A0ABY6LII1_9ARAC</name>
<evidence type="ECO:0008006" key="3">
    <source>
        <dbReference type="Google" id="ProtNLM"/>
    </source>
</evidence>
<dbReference type="Proteomes" id="UP001235939">
    <property type="component" value="Chromosome 17"/>
</dbReference>
<sequence>MLRTDNRGPIFQAYNYHRKIGEEWTSGIGLTMEISTTTTIHDILSCSELTIEDLFSRPITTIAKLERSGLQELNLILSKTSFLNLDTRFLSLKEIDINQGPPEITPIITSHYTCYLPYTESTITIARKLKSFGIKTIFRGSPSIASILRNPITKSTDQKQKKDLVYQILCLNCNSVYIGETSRDLSIRIKEHQRNISKLNPNSLIVDHARETGHTPDFNNTRILHKKNAKTKTQRLILEAIETMKHLKPLNKSIQLPSQYVPLLS</sequence>
<dbReference type="Gene3D" id="3.40.1440.10">
    <property type="entry name" value="GIY-YIG endonuclease"/>
    <property type="match status" value="1"/>
</dbReference>
<dbReference type="SUPFAM" id="SSF82771">
    <property type="entry name" value="GIY-YIG endonuclease"/>
    <property type="match status" value="1"/>
</dbReference>
<dbReference type="CDD" id="cd10442">
    <property type="entry name" value="GIY-YIG_PLEs"/>
    <property type="match status" value="1"/>
</dbReference>
<evidence type="ECO:0000313" key="2">
    <source>
        <dbReference type="Proteomes" id="UP001235939"/>
    </source>
</evidence>